<dbReference type="AlphaFoldDB" id="B3E0C1"/>
<sequence length="30" mass="3616">MARRRQKLKPFNGEKSKKNFFCFFPLGLLN</sequence>
<gene>
    <name evidence="1" type="ordered locus">Minf_2296</name>
</gene>
<dbReference type="EMBL" id="CP000975">
    <property type="protein sequence ID" value="ACD84350.1"/>
    <property type="molecule type" value="Genomic_DNA"/>
</dbReference>
<name>B3E0C1_METI4</name>
<dbReference type="HOGENOM" id="CLU_3404350_0_0_0"/>
<dbReference type="Proteomes" id="UP000009149">
    <property type="component" value="Chromosome"/>
</dbReference>
<reference evidence="1 2" key="1">
    <citation type="journal article" date="2008" name="Biol. Direct">
        <title>Complete genome sequence of the extremely acidophilic methanotroph isolate V4, Methylacidiphilum infernorum, a representative of the bacterial phylum Verrucomicrobia.</title>
        <authorList>
            <person name="Hou S."/>
            <person name="Makarova K.S."/>
            <person name="Saw J.H."/>
            <person name="Senin P."/>
            <person name="Ly B.V."/>
            <person name="Zhou Z."/>
            <person name="Ren Y."/>
            <person name="Wang J."/>
            <person name="Galperin M.Y."/>
            <person name="Omelchenko M.V."/>
            <person name="Wolf Y.I."/>
            <person name="Yutin N."/>
            <person name="Koonin E.V."/>
            <person name="Stott M.B."/>
            <person name="Mountain B.W."/>
            <person name="Crowe M.A."/>
            <person name="Smirnova A.V."/>
            <person name="Dunfield P.F."/>
            <person name="Feng L."/>
            <person name="Wang L."/>
            <person name="Alam M."/>
        </authorList>
    </citation>
    <scope>NUCLEOTIDE SEQUENCE [LARGE SCALE GENOMIC DNA]</scope>
    <source>
        <strain evidence="2">Isolate V4</strain>
    </source>
</reference>
<evidence type="ECO:0000313" key="2">
    <source>
        <dbReference type="Proteomes" id="UP000009149"/>
    </source>
</evidence>
<accession>B3E0C1</accession>
<evidence type="ECO:0000313" key="1">
    <source>
        <dbReference type="EMBL" id="ACD84350.1"/>
    </source>
</evidence>
<organism evidence="1 2">
    <name type="scientific">Methylacidiphilum infernorum (isolate V4)</name>
    <name type="common">Methylokorus infernorum (strain V4)</name>
    <dbReference type="NCBI Taxonomy" id="481448"/>
    <lineage>
        <taxon>Bacteria</taxon>
        <taxon>Pseudomonadati</taxon>
        <taxon>Verrucomicrobiota</taxon>
        <taxon>Methylacidiphilae</taxon>
        <taxon>Methylacidiphilales</taxon>
        <taxon>Methylacidiphilaceae</taxon>
        <taxon>Methylacidiphilum (ex Ratnadevi et al. 2023)</taxon>
    </lineage>
</organism>
<dbReference type="KEGG" id="min:Minf_2296"/>
<proteinExistence type="predicted"/>
<protein>
    <submittedName>
        <fullName evidence="1">Uncharacterized protein</fullName>
    </submittedName>
</protein>